<dbReference type="InterPro" id="IPR005225">
    <property type="entry name" value="Small_GTP-bd"/>
</dbReference>
<evidence type="ECO:0000256" key="7">
    <source>
        <dbReference type="HAMAP-Rule" id="MF_00054"/>
    </source>
</evidence>
<dbReference type="HAMAP" id="MF_00054_B">
    <property type="entry name" value="EF_G_EF_2_B"/>
    <property type="match status" value="1"/>
</dbReference>
<dbReference type="InterPro" id="IPR009022">
    <property type="entry name" value="EFG_III"/>
</dbReference>
<dbReference type="InterPro" id="IPR004540">
    <property type="entry name" value="Transl_elong_EFG/EF2"/>
</dbReference>
<name>A0ABN3KAJ6_9ACTN</name>
<comment type="subcellular location">
    <subcellularLocation>
        <location evidence="7">Cytoplasm</location>
    </subcellularLocation>
</comment>
<dbReference type="NCBIfam" id="TIGR00231">
    <property type="entry name" value="small_GTP"/>
    <property type="match status" value="1"/>
</dbReference>
<evidence type="ECO:0000256" key="6">
    <source>
        <dbReference type="ARBA" id="ARBA00024731"/>
    </source>
</evidence>
<feature type="binding site" evidence="7">
    <location>
        <begin position="18"/>
        <end position="25"/>
    </location>
    <ligand>
        <name>GTP</name>
        <dbReference type="ChEBI" id="CHEBI:37565"/>
    </ligand>
</feature>
<dbReference type="RefSeq" id="WP_344324838.1">
    <property type="nucleotide sequence ID" value="NZ_BAAASZ010000027.1"/>
</dbReference>
<evidence type="ECO:0000256" key="5">
    <source>
        <dbReference type="ARBA" id="ARBA00023134"/>
    </source>
</evidence>
<dbReference type="PANTHER" id="PTHR43261:SF1">
    <property type="entry name" value="RIBOSOME-RELEASING FACTOR 2, MITOCHONDRIAL"/>
    <property type="match status" value="1"/>
</dbReference>
<dbReference type="Gene3D" id="2.40.30.10">
    <property type="entry name" value="Translation factors"/>
    <property type="match status" value="1"/>
</dbReference>
<dbReference type="Gene3D" id="3.30.230.10">
    <property type="match status" value="1"/>
</dbReference>
<evidence type="ECO:0000256" key="4">
    <source>
        <dbReference type="ARBA" id="ARBA00022917"/>
    </source>
</evidence>
<keyword evidence="4 7" id="KW-0648">Protein biosynthesis</keyword>
<keyword evidence="11" id="KW-1185">Reference proteome</keyword>
<gene>
    <name evidence="7 10" type="primary">fusA</name>
    <name evidence="10" type="ORF">GCM10010405_38550</name>
</gene>
<dbReference type="CDD" id="cd01886">
    <property type="entry name" value="EF-G"/>
    <property type="match status" value="1"/>
</dbReference>
<dbReference type="PANTHER" id="PTHR43261">
    <property type="entry name" value="TRANSLATION ELONGATION FACTOR G-RELATED"/>
    <property type="match status" value="1"/>
</dbReference>
<dbReference type="Pfam" id="PF14492">
    <property type="entry name" value="EFG_III"/>
    <property type="match status" value="1"/>
</dbReference>
<dbReference type="InterPro" id="IPR020568">
    <property type="entry name" value="Ribosomal_Su5_D2-typ_SF"/>
</dbReference>
<feature type="binding site" evidence="7">
    <location>
        <begin position="140"/>
        <end position="143"/>
    </location>
    <ligand>
        <name>GTP</name>
        <dbReference type="ChEBI" id="CHEBI:37565"/>
    </ligand>
</feature>
<dbReference type="PROSITE" id="PS00301">
    <property type="entry name" value="G_TR_1"/>
    <property type="match status" value="1"/>
</dbReference>
<dbReference type="EMBL" id="BAAASZ010000027">
    <property type="protein sequence ID" value="GAA2451106.1"/>
    <property type="molecule type" value="Genomic_DNA"/>
</dbReference>
<evidence type="ECO:0000256" key="3">
    <source>
        <dbReference type="ARBA" id="ARBA00022768"/>
    </source>
</evidence>
<evidence type="ECO:0000256" key="2">
    <source>
        <dbReference type="ARBA" id="ARBA00022741"/>
    </source>
</evidence>
<dbReference type="InterPro" id="IPR053905">
    <property type="entry name" value="EF-G-like_DII"/>
</dbReference>
<dbReference type="CDD" id="cd16262">
    <property type="entry name" value="EFG_III"/>
    <property type="match status" value="1"/>
</dbReference>
<dbReference type="SMART" id="SM00889">
    <property type="entry name" value="EFG_IV"/>
    <property type="match status" value="1"/>
</dbReference>
<dbReference type="NCBIfam" id="TIGR00484">
    <property type="entry name" value="EF-G"/>
    <property type="match status" value="1"/>
</dbReference>
<keyword evidence="7" id="KW-0963">Cytoplasm</keyword>
<dbReference type="InterPro" id="IPR000795">
    <property type="entry name" value="T_Tr_GTP-bd_dom"/>
</dbReference>
<dbReference type="SUPFAM" id="SSF54980">
    <property type="entry name" value="EF-G C-terminal domain-like"/>
    <property type="match status" value="2"/>
</dbReference>
<comment type="function">
    <text evidence="6 7">Catalyzes the GTP-dependent ribosomal translocation step during translation elongation. During this step, the ribosome changes from the pre-translocational (PRE) to the post-translocational (POST) state as the newly formed A-site-bound peptidyl-tRNA and P-site-bound deacylated tRNA move to the P and E sites, respectively. Catalyzes the coordinated movement of the two tRNA molecules, the mRNA and conformational changes in the ribosome.</text>
</comment>
<dbReference type="SMART" id="SM00838">
    <property type="entry name" value="EFG_C"/>
    <property type="match status" value="1"/>
</dbReference>
<accession>A0ABN3KAJ6</accession>
<dbReference type="InterPro" id="IPR009000">
    <property type="entry name" value="Transl_B-barrel_sf"/>
</dbReference>
<reference evidence="10 11" key="1">
    <citation type="journal article" date="2019" name="Int. J. Syst. Evol. Microbiol.">
        <title>The Global Catalogue of Microorganisms (GCM) 10K type strain sequencing project: providing services to taxonomists for standard genome sequencing and annotation.</title>
        <authorList>
            <consortium name="The Broad Institute Genomics Platform"/>
            <consortium name="The Broad Institute Genome Sequencing Center for Infectious Disease"/>
            <person name="Wu L."/>
            <person name="Ma J."/>
        </authorList>
    </citation>
    <scope>NUCLEOTIDE SEQUENCE [LARGE SCALE GENOMIC DNA]</scope>
    <source>
        <strain evidence="10 11">JCM 6305</strain>
    </source>
</reference>
<dbReference type="InterPro" id="IPR035647">
    <property type="entry name" value="EFG_III/V"/>
</dbReference>
<dbReference type="PROSITE" id="PS51722">
    <property type="entry name" value="G_TR_2"/>
    <property type="match status" value="1"/>
</dbReference>
<dbReference type="Proteomes" id="UP001501638">
    <property type="component" value="Unassembled WGS sequence"/>
</dbReference>
<dbReference type="CDD" id="cd01434">
    <property type="entry name" value="EFG_mtEFG1_IV"/>
    <property type="match status" value="1"/>
</dbReference>
<dbReference type="InterPro" id="IPR027417">
    <property type="entry name" value="P-loop_NTPase"/>
</dbReference>
<evidence type="ECO:0000256" key="1">
    <source>
        <dbReference type="ARBA" id="ARBA00005870"/>
    </source>
</evidence>
<dbReference type="CDD" id="cd03713">
    <property type="entry name" value="EFG_mtEFG_C"/>
    <property type="match status" value="1"/>
</dbReference>
<comment type="caution">
    <text evidence="10">The sequence shown here is derived from an EMBL/GenBank/DDBJ whole genome shotgun (WGS) entry which is preliminary data.</text>
</comment>
<dbReference type="Pfam" id="PF22042">
    <property type="entry name" value="EF-G_D2"/>
    <property type="match status" value="1"/>
</dbReference>
<dbReference type="SUPFAM" id="SSF50447">
    <property type="entry name" value="Translation proteins"/>
    <property type="match status" value="1"/>
</dbReference>
<dbReference type="SUPFAM" id="SSF52540">
    <property type="entry name" value="P-loop containing nucleoside triphosphate hydrolases"/>
    <property type="match status" value="1"/>
</dbReference>
<evidence type="ECO:0000259" key="9">
    <source>
        <dbReference type="PROSITE" id="PS51722"/>
    </source>
</evidence>
<dbReference type="Pfam" id="PF03764">
    <property type="entry name" value="EFG_IV"/>
    <property type="match status" value="1"/>
</dbReference>
<dbReference type="InterPro" id="IPR005517">
    <property type="entry name" value="Transl_elong_EFG/EF2_IV"/>
</dbReference>
<keyword evidence="5 7" id="KW-0342">GTP-binding</keyword>
<dbReference type="InterPro" id="IPR031157">
    <property type="entry name" value="G_TR_CS"/>
</dbReference>
<dbReference type="InterPro" id="IPR035649">
    <property type="entry name" value="EFG_V"/>
</dbReference>
<feature type="binding site" evidence="7">
    <location>
        <begin position="86"/>
        <end position="90"/>
    </location>
    <ligand>
        <name>GTP</name>
        <dbReference type="ChEBI" id="CHEBI:37565"/>
    </ligand>
</feature>
<keyword evidence="3 7" id="KW-0251">Elongation factor</keyword>
<dbReference type="CDD" id="cd04088">
    <property type="entry name" value="EFG_mtEFG_II"/>
    <property type="match status" value="1"/>
</dbReference>
<keyword evidence="2 7" id="KW-0547">Nucleotide-binding</keyword>
<feature type="domain" description="Tr-type G" evidence="9">
    <location>
        <begin position="9"/>
        <end position="295"/>
    </location>
</feature>
<comment type="similarity">
    <text evidence="1 7">Belongs to the TRAFAC class translation factor GTPase superfamily. Classic translation factor GTPase family. EF-G/EF-2 subfamily.</text>
</comment>
<dbReference type="InterPro" id="IPR041095">
    <property type="entry name" value="EFG_II"/>
</dbReference>
<dbReference type="InterPro" id="IPR000640">
    <property type="entry name" value="EFG_V-like"/>
</dbReference>
<dbReference type="Pfam" id="PF00679">
    <property type="entry name" value="EFG_C"/>
    <property type="match status" value="1"/>
</dbReference>
<evidence type="ECO:0000313" key="11">
    <source>
        <dbReference type="Proteomes" id="UP001501638"/>
    </source>
</evidence>
<dbReference type="Gene3D" id="3.30.70.870">
    <property type="entry name" value="Elongation Factor G (Translational Gtpase), domain 3"/>
    <property type="match status" value="1"/>
</dbReference>
<dbReference type="GO" id="GO:0003746">
    <property type="term" value="F:translation elongation factor activity"/>
    <property type="evidence" value="ECO:0007669"/>
    <property type="project" value="UniProtKB-KW"/>
</dbReference>
<evidence type="ECO:0000256" key="8">
    <source>
        <dbReference type="NCBIfam" id="TIGR00484"/>
    </source>
</evidence>
<dbReference type="InterPro" id="IPR014721">
    <property type="entry name" value="Ribsml_uS5_D2-typ_fold_subgr"/>
</dbReference>
<proteinExistence type="inferred from homology"/>
<dbReference type="Pfam" id="PF00009">
    <property type="entry name" value="GTP_EFTU"/>
    <property type="match status" value="1"/>
</dbReference>
<dbReference type="NCBIfam" id="NF009379">
    <property type="entry name" value="PRK12740.1-3"/>
    <property type="match status" value="1"/>
</dbReference>
<dbReference type="PRINTS" id="PR00315">
    <property type="entry name" value="ELONGATNFCT"/>
</dbReference>
<sequence length="706" mass="77153">MATTSLDLARVRNIGIMAHIDAGKTTTTERILFYTGVSYKIGEVHDGAATMDWMEQEQERGITITSAATTCHWSLDDVDHTINIIDTPGHVDFTVEVERSLRVLDGAVTVFDGVAGVEPQSETVWRQADRYGVPRICFVNKLDRTGADFFRCVDMIVDRLGAQPLVMQLPIGAEADFKGVVDLVRMKALVWSAEAAKGEMYDIVDIPAEMAEQAEEWRGKLLEAVAENDEELMELYLEGEELSEEQLYAAIRRITINSGKGGGTTVTPVFCGTAFKNKGVQPLLDAVVRYLPSPLDIEAIEGQSPADADEVVRRKPSDEEPLAALAFKIMSDPHLGKLTFVRVYSGRLESGTQVLNSVKGKKERIGKIYRMHANKREEIDSVGAGDIIAVMGLKQTTTGETLCDAASPVILESMDFPAPVIEVAIEPKSKGDQEKLGVAIQRLAEEDPSFQVKTNEETGQTIIAGMGELHLEVLVDRMKREFKVEANVGKPQVAYRETLRKAVEKVDYTHKKQTGGSGQFAKVQIAVEPLEGDGYEFVNKVTGGRIPKEYIPSVDAGCQEAMEFGVLAGYPLTGVRVTLLDGAYHDVDSSEMAFKIAGSMAFKEAARKASPALLEPMMAVEVTTPEEYMGDVIGDINSRRGQIQAMEDRAGAKVVKGLVPLSEMFGYVGDLRSKTSGRASYSMQFDSYAEVPKNVAEEIVAKAKGE</sequence>
<organism evidence="10 11">
    <name type="scientific">Streptomyces macrosporus</name>
    <dbReference type="NCBI Taxonomy" id="44032"/>
    <lineage>
        <taxon>Bacteria</taxon>
        <taxon>Bacillati</taxon>
        <taxon>Actinomycetota</taxon>
        <taxon>Actinomycetes</taxon>
        <taxon>Kitasatosporales</taxon>
        <taxon>Streptomycetaceae</taxon>
        <taxon>Streptomyces</taxon>
    </lineage>
</organism>
<protein>
    <recommendedName>
        <fullName evidence="7 8">Elongation factor G</fullName>
        <shortName evidence="7">EF-G</shortName>
    </recommendedName>
</protein>
<dbReference type="NCBIfam" id="NF009381">
    <property type="entry name" value="PRK12740.1-5"/>
    <property type="match status" value="1"/>
</dbReference>
<dbReference type="Gene3D" id="3.40.50.300">
    <property type="entry name" value="P-loop containing nucleotide triphosphate hydrolases"/>
    <property type="match status" value="1"/>
</dbReference>
<dbReference type="InterPro" id="IPR047872">
    <property type="entry name" value="EFG_IV"/>
</dbReference>
<dbReference type="Gene3D" id="3.30.70.240">
    <property type="match status" value="1"/>
</dbReference>
<dbReference type="SUPFAM" id="SSF54211">
    <property type="entry name" value="Ribosomal protein S5 domain 2-like"/>
    <property type="match status" value="1"/>
</dbReference>
<evidence type="ECO:0000313" key="10">
    <source>
        <dbReference type="EMBL" id="GAA2451106.1"/>
    </source>
</evidence>